<keyword evidence="3" id="KW-1185">Reference proteome</keyword>
<evidence type="ECO:0000256" key="1">
    <source>
        <dbReference type="SAM" id="SignalP"/>
    </source>
</evidence>
<accession>A0ABN6T8K1</accession>
<dbReference type="EMBL" id="AP026966">
    <property type="protein sequence ID" value="BDT57074.1"/>
    <property type="molecule type" value="Genomic_DNA"/>
</dbReference>
<sequence>MNRSLLLVALLGLMAPLAQADEPSLCTSVCASEKQQCTSRASRLTGFDKLPPVEEKNGFARVANHGQVESVPARAAEQSDFHKRKRERLDACDASYLRCTRACAPTTSSIATKVVPKQ</sequence>
<gene>
    <name evidence="2" type="ORF">MasN3_05680</name>
</gene>
<organism evidence="2 3">
    <name type="scientific">Massilia varians</name>
    <dbReference type="NCBI Taxonomy" id="457921"/>
    <lineage>
        <taxon>Bacteria</taxon>
        <taxon>Pseudomonadati</taxon>
        <taxon>Pseudomonadota</taxon>
        <taxon>Betaproteobacteria</taxon>
        <taxon>Burkholderiales</taxon>
        <taxon>Oxalobacteraceae</taxon>
        <taxon>Telluria group</taxon>
        <taxon>Massilia</taxon>
    </lineage>
</organism>
<evidence type="ECO:0000313" key="3">
    <source>
        <dbReference type="Proteomes" id="UP001163336"/>
    </source>
</evidence>
<protein>
    <recommendedName>
        <fullName evidence="4">Secreted protein</fullName>
    </recommendedName>
</protein>
<name>A0ABN6T8K1_9BURK</name>
<keyword evidence="1" id="KW-0732">Signal</keyword>
<feature type="chain" id="PRO_5046380630" description="Secreted protein" evidence="1">
    <location>
        <begin position="21"/>
        <end position="118"/>
    </location>
</feature>
<evidence type="ECO:0000313" key="2">
    <source>
        <dbReference type="EMBL" id="BDT57074.1"/>
    </source>
</evidence>
<evidence type="ECO:0008006" key="4">
    <source>
        <dbReference type="Google" id="ProtNLM"/>
    </source>
</evidence>
<reference evidence="2" key="1">
    <citation type="submission" date="2022-11" db="EMBL/GenBank/DDBJ databases">
        <title>Isolation and characterization of PLA-degrading bacterium Massilia sp. from Antarctic soil.</title>
        <authorList>
            <person name="Sato K."/>
            <person name="Gomez-Fuentes C."/>
            <person name="Ahmad S.A."/>
            <person name="Zulkharnain A."/>
        </authorList>
    </citation>
    <scope>NUCLEOTIDE SEQUENCE</scope>
    <source>
        <strain evidence="2">N-3</strain>
    </source>
</reference>
<dbReference type="RefSeq" id="WP_281912163.1">
    <property type="nucleotide sequence ID" value="NZ_AP026966.1"/>
</dbReference>
<feature type="signal peptide" evidence="1">
    <location>
        <begin position="1"/>
        <end position="20"/>
    </location>
</feature>
<proteinExistence type="predicted"/>
<dbReference type="Proteomes" id="UP001163336">
    <property type="component" value="Chromosome"/>
</dbReference>